<evidence type="ECO:0000313" key="3">
    <source>
        <dbReference type="EMBL" id="KLO18691.1"/>
    </source>
</evidence>
<dbReference type="InterPro" id="IPR056146">
    <property type="entry name" value="DUF7729"/>
</dbReference>
<organism evidence="3 4">
    <name type="scientific">Schizopora paradoxa</name>
    <dbReference type="NCBI Taxonomy" id="27342"/>
    <lineage>
        <taxon>Eukaryota</taxon>
        <taxon>Fungi</taxon>
        <taxon>Dikarya</taxon>
        <taxon>Basidiomycota</taxon>
        <taxon>Agaricomycotina</taxon>
        <taxon>Agaricomycetes</taxon>
        <taxon>Hymenochaetales</taxon>
        <taxon>Schizoporaceae</taxon>
        <taxon>Schizopora</taxon>
    </lineage>
</organism>
<keyword evidence="4" id="KW-1185">Reference proteome</keyword>
<sequence>MKSFALLSVLATVVAVNAADSTSSAANASSTANPLIPTGISSQCSTFLTSLNTDSTITSCIQPILSATSQFGPSGTSNASSSAVTAALNQLCSIASCEQTIRGKLSDFYTACTAELTGSGANKNVLQTYDWLYVFSPFVTAACSKDDNGKYCVTEIESSTGSSNTTGSSKSVASTNDKLALVQNNLASDASSPFARRATVTQNVTAALVPNTTTFATTGLAFLFLTPDMTANQLCVSCTRQVLSAYMNFEQTVPYGPGLASSPLISGQNALYTAVNSTCGASFMSGAVQAAGGLGSGLLGGAMGVSPDVLTSFGAALAAVGAGLAALL</sequence>
<dbReference type="AlphaFoldDB" id="A0A0H2SNQ0"/>
<feature type="signal peptide" evidence="1">
    <location>
        <begin position="1"/>
        <end position="18"/>
    </location>
</feature>
<feature type="chain" id="PRO_5005202555" description="DUF7729 domain-containing protein" evidence="1">
    <location>
        <begin position="19"/>
        <end position="328"/>
    </location>
</feature>
<name>A0A0H2SNQ0_9AGAM</name>
<dbReference type="Pfam" id="PF24855">
    <property type="entry name" value="DUF7729"/>
    <property type="match status" value="1"/>
</dbReference>
<dbReference type="Proteomes" id="UP000053477">
    <property type="component" value="Unassembled WGS sequence"/>
</dbReference>
<evidence type="ECO:0000256" key="1">
    <source>
        <dbReference type="SAM" id="SignalP"/>
    </source>
</evidence>
<accession>A0A0H2SNQ0</accession>
<protein>
    <recommendedName>
        <fullName evidence="2">DUF7729 domain-containing protein</fullName>
    </recommendedName>
</protein>
<reference evidence="3 4" key="1">
    <citation type="submission" date="2015-04" db="EMBL/GenBank/DDBJ databases">
        <title>Complete genome sequence of Schizopora paradoxa KUC8140, a cosmopolitan wood degrader in East Asia.</title>
        <authorList>
            <consortium name="DOE Joint Genome Institute"/>
            <person name="Min B."/>
            <person name="Park H."/>
            <person name="Jang Y."/>
            <person name="Kim J.-J."/>
            <person name="Kim K.H."/>
            <person name="Pangilinan J."/>
            <person name="Lipzen A."/>
            <person name="Riley R."/>
            <person name="Grigoriev I.V."/>
            <person name="Spatafora J.W."/>
            <person name="Choi I.-G."/>
        </authorList>
    </citation>
    <scope>NUCLEOTIDE SEQUENCE [LARGE SCALE GENOMIC DNA]</scope>
    <source>
        <strain evidence="3 4">KUC8140</strain>
    </source>
</reference>
<dbReference type="OrthoDB" id="5588482at2759"/>
<feature type="domain" description="DUF7729" evidence="2">
    <location>
        <begin position="41"/>
        <end position="157"/>
    </location>
</feature>
<evidence type="ECO:0000259" key="2">
    <source>
        <dbReference type="Pfam" id="PF24855"/>
    </source>
</evidence>
<proteinExistence type="predicted"/>
<evidence type="ECO:0000313" key="4">
    <source>
        <dbReference type="Proteomes" id="UP000053477"/>
    </source>
</evidence>
<dbReference type="EMBL" id="KQ085892">
    <property type="protein sequence ID" value="KLO18691.1"/>
    <property type="molecule type" value="Genomic_DNA"/>
</dbReference>
<dbReference type="InParanoid" id="A0A0H2SNQ0"/>
<keyword evidence="1" id="KW-0732">Signal</keyword>
<gene>
    <name evidence="3" type="ORF">SCHPADRAFT_885993</name>
</gene>